<dbReference type="GO" id="GO:0003723">
    <property type="term" value="F:RNA binding"/>
    <property type="evidence" value="ECO:0007669"/>
    <property type="project" value="InterPro"/>
</dbReference>
<dbReference type="Proteomes" id="UP000295188">
    <property type="component" value="Unassembled WGS sequence"/>
</dbReference>
<dbReference type="RefSeq" id="WP_132548897.1">
    <property type="nucleotide sequence ID" value="NZ_SMAA01000007.1"/>
</dbReference>
<protein>
    <recommendedName>
        <fullName evidence="5">tRNA pseudouridine synthase B</fullName>
        <ecNumber evidence="5">5.4.99.25</ecNumber>
    </recommendedName>
    <alternativeName>
        <fullName evidence="5">tRNA pseudouridine(55) synthase</fullName>
        <shortName evidence="5">Psi55 synthase</shortName>
    </alternativeName>
    <alternativeName>
        <fullName evidence="5">tRNA pseudouridylate synthase</fullName>
    </alternativeName>
    <alternativeName>
        <fullName evidence="5">tRNA-uridine isomerase</fullName>
    </alternativeName>
</protein>
<dbReference type="GO" id="GO:0160148">
    <property type="term" value="F:tRNA pseudouridine(55) synthase activity"/>
    <property type="evidence" value="ECO:0007669"/>
    <property type="project" value="UniProtKB-EC"/>
</dbReference>
<evidence type="ECO:0000256" key="4">
    <source>
        <dbReference type="ARBA" id="ARBA00023235"/>
    </source>
</evidence>
<dbReference type="EC" id="5.4.99.25" evidence="5"/>
<reference evidence="8 9" key="1">
    <citation type="submission" date="2019-03" db="EMBL/GenBank/DDBJ databases">
        <title>Genomic Encyclopedia of Type Strains, Phase IV (KMG-IV): sequencing the most valuable type-strain genomes for metagenomic binning, comparative biology and taxonomic classification.</title>
        <authorList>
            <person name="Goeker M."/>
        </authorList>
    </citation>
    <scope>NUCLEOTIDE SEQUENCE [LARGE SCALE GENOMIC DNA]</scope>
    <source>
        <strain evidence="8 9">DSM 20467</strain>
    </source>
</reference>
<evidence type="ECO:0000259" key="7">
    <source>
        <dbReference type="Pfam" id="PF16198"/>
    </source>
</evidence>
<gene>
    <name evidence="5" type="primary">truB</name>
    <name evidence="8" type="ORF">EDC37_1076</name>
</gene>
<keyword evidence="3 5" id="KW-0819">tRNA processing</keyword>
<keyword evidence="4 5" id="KW-0413">Isomerase</keyword>
<proteinExistence type="inferred from homology"/>
<dbReference type="AlphaFoldDB" id="A0A4R3K8J0"/>
<evidence type="ECO:0000259" key="6">
    <source>
        <dbReference type="Pfam" id="PF01509"/>
    </source>
</evidence>
<dbReference type="SUPFAM" id="SSF55120">
    <property type="entry name" value="Pseudouridine synthase"/>
    <property type="match status" value="1"/>
</dbReference>
<evidence type="ECO:0000256" key="1">
    <source>
        <dbReference type="ARBA" id="ARBA00000385"/>
    </source>
</evidence>
<dbReference type="NCBIfam" id="TIGR00431">
    <property type="entry name" value="TruB"/>
    <property type="match status" value="1"/>
</dbReference>
<dbReference type="Pfam" id="PF01509">
    <property type="entry name" value="TruB_N"/>
    <property type="match status" value="1"/>
</dbReference>
<evidence type="ECO:0000313" key="8">
    <source>
        <dbReference type="EMBL" id="TCS79240.1"/>
    </source>
</evidence>
<sequence>MSINGFINVLKPPGMTSHDVVSLMRRIYRTKKIGHAGTLDPAAAGVLPIAIGYATRLLEYMADTDKKYRAEVKLGLSTDTGDYTGTILKQEEFSMPPEDKVKKVLMDFCGDIMQAPPVYSAIKINGQKACDLARHNIEVKLEPRHIKIHDIVFLRSLEDGFSMDVHCSKGTYIRSLCTDIGEKLAIPATMGFLLRTAVGKFDLSEASTIEELAQNPLAAVQGIDILLDQMEEYNVDNEVLSAFRQGRKIAYSGSKKYNDDTVLLIHSDAVFAGIGKISDAGASVIPHKVFNDK</sequence>
<dbReference type="Gene3D" id="3.30.2350.10">
    <property type="entry name" value="Pseudouridine synthase"/>
    <property type="match status" value="1"/>
</dbReference>
<dbReference type="OrthoDB" id="9802309at2"/>
<dbReference type="GO" id="GO:1990481">
    <property type="term" value="P:mRNA pseudouridine synthesis"/>
    <property type="evidence" value="ECO:0007669"/>
    <property type="project" value="TreeGrafter"/>
</dbReference>
<dbReference type="InterPro" id="IPR002501">
    <property type="entry name" value="PsdUridine_synth_N"/>
</dbReference>
<keyword evidence="9" id="KW-1185">Reference proteome</keyword>
<dbReference type="GO" id="GO:0031119">
    <property type="term" value="P:tRNA pseudouridine synthesis"/>
    <property type="evidence" value="ECO:0007669"/>
    <property type="project" value="UniProtKB-UniRule"/>
</dbReference>
<evidence type="ECO:0000256" key="2">
    <source>
        <dbReference type="ARBA" id="ARBA00005642"/>
    </source>
</evidence>
<dbReference type="Pfam" id="PF16198">
    <property type="entry name" value="TruB_C_2"/>
    <property type="match status" value="1"/>
</dbReference>
<comment type="caution">
    <text evidence="8">The sequence shown here is derived from an EMBL/GenBank/DDBJ whole genome shotgun (WGS) entry which is preliminary data.</text>
</comment>
<dbReference type="PANTHER" id="PTHR13767">
    <property type="entry name" value="TRNA-PSEUDOURIDINE SYNTHASE"/>
    <property type="match status" value="1"/>
</dbReference>
<comment type="catalytic activity">
    <reaction evidence="1 5">
        <text>uridine(55) in tRNA = pseudouridine(55) in tRNA</text>
        <dbReference type="Rhea" id="RHEA:42532"/>
        <dbReference type="Rhea" id="RHEA-COMP:10101"/>
        <dbReference type="Rhea" id="RHEA-COMP:10102"/>
        <dbReference type="ChEBI" id="CHEBI:65314"/>
        <dbReference type="ChEBI" id="CHEBI:65315"/>
        <dbReference type="EC" id="5.4.99.25"/>
    </reaction>
</comment>
<feature type="active site" description="Nucleophile" evidence="5">
    <location>
        <position position="40"/>
    </location>
</feature>
<organism evidence="8 9">
    <name type="scientific">Pectinatus cerevisiiphilus</name>
    <dbReference type="NCBI Taxonomy" id="86956"/>
    <lineage>
        <taxon>Bacteria</taxon>
        <taxon>Bacillati</taxon>
        <taxon>Bacillota</taxon>
        <taxon>Negativicutes</taxon>
        <taxon>Selenomonadales</taxon>
        <taxon>Selenomonadaceae</taxon>
        <taxon>Pectinatus</taxon>
    </lineage>
</organism>
<evidence type="ECO:0000256" key="5">
    <source>
        <dbReference type="HAMAP-Rule" id="MF_01080"/>
    </source>
</evidence>
<dbReference type="InterPro" id="IPR032819">
    <property type="entry name" value="TruB_C"/>
</dbReference>
<evidence type="ECO:0000256" key="3">
    <source>
        <dbReference type="ARBA" id="ARBA00022694"/>
    </source>
</evidence>
<dbReference type="PANTHER" id="PTHR13767:SF2">
    <property type="entry name" value="PSEUDOURIDYLATE SYNTHASE TRUB1"/>
    <property type="match status" value="1"/>
</dbReference>
<dbReference type="InterPro" id="IPR020103">
    <property type="entry name" value="PsdUridine_synth_cat_dom_sf"/>
</dbReference>
<comment type="similarity">
    <text evidence="2 5">Belongs to the pseudouridine synthase TruB family. Type 1 subfamily.</text>
</comment>
<accession>A0A4R3K8J0</accession>
<feature type="domain" description="tRNA pseudouridylate synthase B C-terminal" evidence="7">
    <location>
        <begin position="174"/>
        <end position="215"/>
    </location>
</feature>
<dbReference type="EMBL" id="SMAA01000007">
    <property type="protein sequence ID" value="TCS79240.1"/>
    <property type="molecule type" value="Genomic_DNA"/>
</dbReference>
<comment type="function">
    <text evidence="5">Responsible for synthesis of pseudouridine from uracil-55 in the psi GC loop of transfer RNAs.</text>
</comment>
<dbReference type="HAMAP" id="MF_01080">
    <property type="entry name" value="TruB_bact"/>
    <property type="match status" value="1"/>
</dbReference>
<name>A0A4R3K8J0_9FIRM</name>
<evidence type="ECO:0000313" key="9">
    <source>
        <dbReference type="Proteomes" id="UP000295188"/>
    </source>
</evidence>
<dbReference type="CDD" id="cd02573">
    <property type="entry name" value="PseudoU_synth_EcTruB"/>
    <property type="match status" value="1"/>
</dbReference>
<dbReference type="InterPro" id="IPR014780">
    <property type="entry name" value="tRNA_psdUridine_synth_TruB"/>
</dbReference>
<feature type="domain" description="Pseudouridine synthase II N-terminal" evidence="6">
    <location>
        <begin position="25"/>
        <end position="173"/>
    </location>
</feature>